<dbReference type="EMBL" id="JBHSWV010000006">
    <property type="protein sequence ID" value="MFC6763612.1"/>
    <property type="molecule type" value="Genomic_DNA"/>
</dbReference>
<dbReference type="InterPro" id="IPR013321">
    <property type="entry name" value="Arc_rbn_hlx_hlx"/>
</dbReference>
<dbReference type="RefSeq" id="WP_273736728.1">
    <property type="nucleotide sequence ID" value="NZ_JAQIVI010000006.1"/>
</dbReference>
<gene>
    <name evidence="2" type="ORF">ACFQE6_00495</name>
</gene>
<evidence type="ECO:0000313" key="3">
    <source>
        <dbReference type="Proteomes" id="UP001596383"/>
    </source>
</evidence>
<evidence type="ECO:0000256" key="1">
    <source>
        <dbReference type="SAM" id="MobiDB-lite"/>
    </source>
</evidence>
<keyword evidence="3" id="KW-1185">Reference proteome</keyword>
<feature type="compositionally biased region" description="Acidic residues" evidence="1">
    <location>
        <begin position="85"/>
        <end position="96"/>
    </location>
</feature>
<dbReference type="AlphaFoldDB" id="A0ABD5SEU9"/>
<protein>
    <submittedName>
        <fullName evidence="2">Ribbon-helix-helix domain-containing protein</fullName>
    </submittedName>
</protein>
<accession>A0ABD5SEU9</accession>
<feature type="compositionally biased region" description="Basic and acidic residues" evidence="1">
    <location>
        <begin position="70"/>
        <end position="84"/>
    </location>
</feature>
<dbReference type="SUPFAM" id="SSF47598">
    <property type="entry name" value="Ribbon-helix-helix"/>
    <property type="match status" value="1"/>
</dbReference>
<name>A0ABD5SEU9_9EURY</name>
<dbReference type="InterPro" id="IPR010985">
    <property type="entry name" value="Ribbon_hlx_hlx"/>
</dbReference>
<dbReference type="CDD" id="cd22231">
    <property type="entry name" value="RHH_NikR_HicB-like"/>
    <property type="match status" value="1"/>
</dbReference>
<organism evidence="2 3">
    <name type="scientific">Natrinema soli</name>
    <dbReference type="NCBI Taxonomy" id="1930624"/>
    <lineage>
        <taxon>Archaea</taxon>
        <taxon>Methanobacteriati</taxon>
        <taxon>Methanobacteriota</taxon>
        <taxon>Stenosarchaea group</taxon>
        <taxon>Halobacteria</taxon>
        <taxon>Halobacteriales</taxon>
        <taxon>Natrialbaceae</taxon>
        <taxon>Natrinema</taxon>
    </lineage>
</organism>
<evidence type="ECO:0000313" key="2">
    <source>
        <dbReference type="EMBL" id="MFC6763612.1"/>
    </source>
</evidence>
<dbReference type="Gene3D" id="1.10.1220.10">
    <property type="entry name" value="Met repressor-like"/>
    <property type="match status" value="1"/>
</dbReference>
<reference evidence="2 3" key="1">
    <citation type="journal article" date="2019" name="Int. J. Syst. Evol. Microbiol.">
        <title>The Global Catalogue of Microorganisms (GCM) 10K type strain sequencing project: providing services to taxonomists for standard genome sequencing and annotation.</title>
        <authorList>
            <consortium name="The Broad Institute Genomics Platform"/>
            <consortium name="The Broad Institute Genome Sequencing Center for Infectious Disease"/>
            <person name="Wu L."/>
            <person name="Ma J."/>
        </authorList>
    </citation>
    <scope>NUCLEOTIDE SEQUENCE [LARGE SCALE GENOMIC DNA]</scope>
    <source>
        <strain evidence="2 3">LMG 29247</strain>
    </source>
</reference>
<sequence length="96" mass="10613">MATSTDEPEKTTVNIRMTESQLADIDAAWKEAGYGNRSEFLRDIARDAAKHPEFNRADLKAMLASEVEIQEGRTHSSDDVKEQLGIDDGDAGDDDE</sequence>
<feature type="region of interest" description="Disordered" evidence="1">
    <location>
        <begin position="70"/>
        <end position="96"/>
    </location>
</feature>
<proteinExistence type="predicted"/>
<comment type="caution">
    <text evidence="2">The sequence shown here is derived from an EMBL/GenBank/DDBJ whole genome shotgun (WGS) entry which is preliminary data.</text>
</comment>
<dbReference type="Proteomes" id="UP001596383">
    <property type="component" value="Unassembled WGS sequence"/>
</dbReference>